<organism evidence="2 3">
    <name type="scientific">Geranomyces variabilis</name>
    <dbReference type="NCBI Taxonomy" id="109894"/>
    <lineage>
        <taxon>Eukaryota</taxon>
        <taxon>Fungi</taxon>
        <taxon>Fungi incertae sedis</taxon>
        <taxon>Chytridiomycota</taxon>
        <taxon>Chytridiomycota incertae sedis</taxon>
        <taxon>Chytridiomycetes</taxon>
        <taxon>Spizellomycetales</taxon>
        <taxon>Powellomycetaceae</taxon>
        <taxon>Geranomyces</taxon>
    </lineage>
</organism>
<proteinExistence type="predicted"/>
<keyword evidence="3" id="KW-1185">Reference proteome</keyword>
<accession>A0AAD5TTJ4</accession>
<comment type="caution">
    <text evidence="2">The sequence shown here is derived from an EMBL/GenBank/DDBJ whole genome shotgun (WGS) entry which is preliminary data.</text>
</comment>
<evidence type="ECO:0000256" key="1">
    <source>
        <dbReference type="SAM" id="MobiDB-lite"/>
    </source>
</evidence>
<protein>
    <submittedName>
        <fullName evidence="2">Uncharacterized protein</fullName>
    </submittedName>
</protein>
<dbReference type="AlphaFoldDB" id="A0AAD5TTJ4"/>
<name>A0AAD5TTJ4_9FUNG</name>
<dbReference type="EMBL" id="JADGJQ010000010">
    <property type="protein sequence ID" value="KAJ3182110.1"/>
    <property type="molecule type" value="Genomic_DNA"/>
</dbReference>
<reference evidence="2" key="1">
    <citation type="submission" date="2020-05" db="EMBL/GenBank/DDBJ databases">
        <title>Phylogenomic resolution of chytrid fungi.</title>
        <authorList>
            <person name="Stajich J.E."/>
            <person name="Amses K."/>
            <person name="Simmons R."/>
            <person name="Seto K."/>
            <person name="Myers J."/>
            <person name="Bonds A."/>
            <person name="Quandt C.A."/>
            <person name="Barry K."/>
            <person name="Liu P."/>
            <person name="Grigoriev I."/>
            <person name="Longcore J.E."/>
            <person name="James T.Y."/>
        </authorList>
    </citation>
    <scope>NUCLEOTIDE SEQUENCE</scope>
    <source>
        <strain evidence="2">JEL0379</strain>
    </source>
</reference>
<gene>
    <name evidence="2" type="ORF">HDU87_000457</name>
</gene>
<sequence length="96" mass="10874">MLTDTACAPSRDVYEEDVHIEDEEDDDSESMSMNWPVSEHPDVTIANISKTNAQLVAENNLSCWPMLGPTEWPQVFKQRTRELVRRTKIDKVGGPA</sequence>
<feature type="region of interest" description="Disordered" evidence="1">
    <location>
        <begin position="1"/>
        <end position="37"/>
    </location>
</feature>
<evidence type="ECO:0000313" key="3">
    <source>
        <dbReference type="Proteomes" id="UP001212152"/>
    </source>
</evidence>
<evidence type="ECO:0000313" key="2">
    <source>
        <dbReference type="EMBL" id="KAJ3182110.1"/>
    </source>
</evidence>
<feature type="compositionally biased region" description="Acidic residues" evidence="1">
    <location>
        <begin position="18"/>
        <end position="29"/>
    </location>
</feature>
<dbReference type="Proteomes" id="UP001212152">
    <property type="component" value="Unassembled WGS sequence"/>
</dbReference>